<dbReference type="Gene3D" id="2.60.40.10">
    <property type="entry name" value="Immunoglobulins"/>
    <property type="match status" value="1"/>
</dbReference>
<dbReference type="InterPro" id="IPR036179">
    <property type="entry name" value="Ig-like_dom_sf"/>
</dbReference>
<accession>A0AAE0URA8</accession>
<evidence type="ECO:0008006" key="4">
    <source>
        <dbReference type="Google" id="ProtNLM"/>
    </source>
</evidence>
<protein>
    <recommendedName>
        <fullName evidence="4">Ig-like domain-containing protein</fullName>
    </recommendedName>
</protein>
<dbReference type="EMBL" id="JAUCMX010000019">
    <property type="protein sequence ID" value="KAK3517033.1"/>
    <property type="molecule type" value="Genomic_DNA"/>
</dbReference>
<feature type="chain" id="PRO_5042202973" description="Ig-like domain-containing protein" evidence="1">
    <location>
        <begin position="38"/>
        <end position="84"/>
    </location>
</feature>
<comment type="caution">
    <text evidence="2">The sequence shown here is derived from an EMBL/GenBank/DDBJ whole genome shotgun (WGS) entry which is preliminary data.</text>
</comment>
<name>A0AAE0URA8_9TELE</name>
<organism evidence="2 3">
    <name type="scientific">Hemibagrus guttatus</name>
    <dbReference type="NCBI Taxonomy" id="175788"/>
    <lineage>
        <taxon>Eukaryota</taxon>
        <taxon>Metazoa</taxon>
        <taxon>Chordata</taxon>
        <taxon>Craniata</taxon>
        <taxon>Vertebrata</taxon>
        <taxon>Euteleostomi</taxon>
        <taxon>Actinopterygii</taxon>
        <taxon>Neopterygii</taxon>
        <taxon>Teleostei</taxon>
        <taxon>Ostariophysi</taxon>
        <taxon>Siluriformes</taxon>
        <taxon>Bagridae</taxon>
        <taxon>Hemibagrus</taxon>
    </lineage>
</organism>
<dbReference type="Proteomes" id="UP001274896">
    <property type="component" value="Unassembled WGS sequence"/>
</dbReference>
<dbReference type="InterPro" id="IPR013783">
    <property type="entry name" value="Ig-like_fold"/>
</dbReference>
<gene>
    <name evidence="2" type="ORF">QTP70_032523</name>
</gene>
<keyword evidence="1" id="KW-0732">Signal</keyword>
<sequence length="84" mass="9602">MDQSDQSTASKHPIRRMMNTLFVALSALFSLFTAVNSSDIKELHVRTVKRGGDVTMECDISSVTEKDKLVWYRQRSGKLPQYFC</sequence>
<keyword evidence="3" id="KW-1185">Reference proteome</keyword>
<dbReference type="SUPFAM" id="SSF48726">
    <property type="entry name" value="Immunoglobulin"/>
    <property type="match status" value="1"/>
</dbReference>
<dbReference type="AlphaFoldDB" id="A0AAE0URA8"/>
<reference evidence="2" key="1">
    <citation type="submission" date="2023-06" db="EMBL/GenBank/DDBJ databases">
        <title>Male Hemibagrus guttatus genome.</title>
        <authorList>
            <person name="Bian C."/>
        </authorList>
    </citation>
    <scope>NUCLEOTIDE SEQUENCE</scope>
    <source>
        <strain evidence="2">Male_cb2023</strain>
        <tissue evidence="2">Muscle</tissue>
    </source>
</reference>
<feature type="signal peptide" evidence="1">
    <location>
        <begin position="1"/>
        <end position="37"/>
    </location>
</feature>
<evidence type="ECO:0000256" key="1">
    <source>
        <dbReference type="SAM" id="SignalP"/>
    </source>
</evidence>
<proteinExistence type="predicted"/>
<evidence type="ECO:0000313" key="3">
    <source>
        <dbReference type="Proteomes" id="UP001274896"/>
    </source>
</evidence>
<evidence type="ECO:0000313" key="2">
    <source>
        <dbReference type="EMBL" id="KAK3517033.1"/>
    </source>
</evidence>